<sequence length="113" mass="12527">MKKNEQKTGNQTNDVQTGEVTLLRRVGPLSVGVGKERLRARQQDSEAARQQTTAEPSLLDKRKSLKEIASVVQQKCNYPLLISTALRPKRFGEREGINGADKMAKLVEARPAV</sequence>
<organism evidence="2 3">
    <name type="scientific">Ceratitis capitata</name>
    <name type="common">Mediterranean fruit fly</name>
    <name type="synonym">Tephritis capitata</name>
    <dbReference type="NCBI Taxonomy" id="7213"/>
    <lineage>
        <taxon>Eukaryota</taxon>
        <taxon>Metazoa</taxon>
        <taxon>Ecdysozoa</taxon>
        <taxon>Arthropoda</taxon>
        <taxon>Hexapoda</taxon>
        <taxon>Insecta</taxon>
        <taxon>Pterygota</taxon>
        <taxon>Neoptera</taxon>
        <taxon>Endopterygota</taxon>
        <taxon>Diptera</taxon>
        <taxon>Brachycera</taxon>
        <taxon>Muscomorpha</taxon>
        <taxon>Tephritoidea</taxon>
        <taxon>Tephritidae</taxon>
        <taxon>Ceratitis</taxon>
        <taxon>Ceratitis</taxon>
    </lineage>
</organism>
<feature type="region of interest" description="Disordered" evidence="1">
    <location>
        <begin position="1"/>
        <end position="21"/>
    </location>
</feature>
<feature type="region of interest" description="Disordered" evidence="1">
    <location>
        <begin position="33"/>
        <end position="58"/>
    </location>
</feature>
<dbReference type="EMBL" id="CAJHJT010000034">
    <property type="protein sequence ID" value="CAD7003665.1"/>
    <property type="molecule type" value="Genomic_DNA"/>
</dbReference>
<proteinExistence type="predicted"/>
<dbReference type="Proteomes" id="UP000606786">
    <property type="component" value="Unassembled WGS sequence"/>
</dbReference>
<evidence type="ECO:0000256" key="1">
    <source>
        <dbReference type="SAM" id="MobiDB-lite"/>
    </source>
</evidence>
<feature type="compositionally biased region" description="Basic and acidic residues" evidence="1">
    <location>
        <begin position="34"/>
        <end position="47"/>
    </location>
</feature>
<evidence type="ECO:0000313" key="2">
    <source>
        <dbReference type="EMBL" id="CAD7003665.1"/>
    </source>
</evidence>
<reference evidence="2" key="1">
    <citation type="submission" date="2020-11" db="EMBL/GenBank/DDBJ databases">
        <authorList>
            <person name="Whitehead M."/>
        </authorList>
    </citation>
    <scope>NUCLEOTIDE SEQUENCE</scope>
    <source>
        <strain evidence="2">EGII</strain>
    </source>
</reference>
<feature type="compositionally biased region" description="Polar residues" evidence="1">
    <location>
        <begin position="7"/>
        <end position="19"/>
    </location>
</feature>
<keyword evidence="3" id="KW-1185">Reference proteome</keyword>
<comment type="caution">
    <text evidence="2">The sequence shown here is derived from an EMBL/GenBank/DDBJ whole genome shotgun (WGS) entry which is preliminary data.</text>
</comment>
<protein>
    <submittedName>
        <fullName evidence="2">(Mediterranean fruit fly) hypothetical protein</fullName>
    </submittedName>
</protein>
<dbReference type="AlphaFoldDB" id="A0A811V016"/>
<name>A0A811V016_CERCA</name>
<evidence type="ECO:0000313" key="3">
    <source>
        <dbReference type="Proteomes" id="UP000606786"/>
    </source>
</evidence>
<gene>
    <name evidence="2" type="ORF">CCAP1982_LOCUS12103</name>
</gene>
<accession>A0A811V016</accession>